<evidence type="ECO:0000256" key="2">
    <source>
        <dbReference type="ARBA" id="ARBA00004115"/>
    </source>
</evidence>
<dbReference type="Pfam" id="PF04597">
    <property type="entry name" value="Ribophorin_I"/>
    <property type="match status" value="1"/>
</dbReference>
<comment type="pathway">
    <text evidence="3 10">Protein modification; protein glycosylation.</text>
</comment>
<keyword evidence="12" id="KW-1185">Reference proteome</keyword>
<comment type="subunit">
    <text evidence="10">Component of the oligosaccharyltransferase (OST) complex.</text>
</comment>
<evidence type="ECO:0000256" key="4">
    <source>
        <dbReference type="ARBA" id="ARBA00008905"/>
    </source>
</evidence>
<keyword evidence="6 10" id="KW-0732">Signal</keyword>
<evidence type="ECO:0000256" key="7">
    <source>
        <dbReference type="ARBA" id="ARBA00022824"/>
    </source>
</evidence>
<evidence type="ECO:0000256" key="1">
    <source>
        <dbReference type="ARBA" id="ARBA00002791"/>
    </source>
</evidence>
<dbReference type="AlphaFoldDB" id="A0A1E4T6K2"/>
<evidence type="ECO:0000256" key="10">
    <source>
        <dbReference type="RuleBase" id="RU361143"/>
    </source>
</evidence>
<gene>
    <name evidence="11" type="ORF">CANARDRAFT_26787</name>
</gene>
<evidence type="ECO:0000256" key="6">
    <source>
        <dbReference type="ARBA" id="ARBA00022729"/>
    </source>
</evidence>
<evidence type="ECO:0000313" key="12">
    <source>
        <dbReference type="Proteomes" id="UP000094801"/>
    </source>
</evidence>
<keyword evidence="7 10" id="KW-0256">Endoplasmic reticulum</keyword>
<protein>
    <recommendedName>
        <fullName evidence="10">Dolichyl-diphosphooligosaccharide--protein glycosyltransferase subunit 1</fullName>
    </recommendedName>
</protein>
<feature type="signal peptide" evidence="10">
    <location>
        <begin position="1"/>
        <end position="19"/>
    </location>
</feature>
<dbReference type="Proteomes" id="UP000094801">
    <property type="component" value="Unassembled WGS sequence"/>
</dbReference>
<proteinExistence type="inferred from homology"/>
<keyword evidence="9" id="KW-0472">Membrane</keyword>
<evidence type="ECO:0000256" key="9">
    <source>
        <dbReference type="ARBA" id="ARBA00023136"/>
    </source>
</evidence>
<dbReference type="STRING" id="983967.A0A1E4T6K2"/>
<dbReference type="OrthoDB" id="310030at2759"/>
<dbReference type="InterPro" id="IPR007676">
    <property type="entry name" value="Ribophorin_I"/>
</dbReference>
<evidence type="ECO:0000256" key="5">
    <source>
        <dbReference type="ARBA" id="ARBA00022692"/>
    </source>
</evidence>
<feature type="chain" id="PRO_5009027770" description="Dolichyl-diphosphooligosaccharide--protein glycosyltransferase subunit 1" evidence="10">
    <location>
        <begin position="20"/>
        <end position="484"/>
    </location>
</feature>
<keyword evidence="8" id="KW-1133">Transmembrane helix</keyword>
<evidence type="ECO:0000256" key="8">
    <source>
        <dbReference type="ARBA" id="ARBA00022989"/>
    </source>
</evidence>
<comment type="function">
    <text evidence="1 10">Subunit of the oligosaccharyl transferase (OST) complex that catalyzes the initial transfer of a defined glycan (Glc(3)Man(9)GlcNAc(2) in eukaryotes) from the lipid carrier dolichol-pyrophosphate to an asparagine residue within an Asn-X-Ser/Thr consensus motif in nascent polypeptide chains, the first step in protein N-glycosylation. N-glycosylation occurs cotranslationally and the complex associates with the Sec61 complex at the channel-forming translocon complex that mediates protein translocation across the endoplasmic reticulum (ER). All subunits are required for a maximal enzyme activity.</text>
</comment>
<comment type="subcellular location">
    <subcellularLocation>
        <location evidence="2 10">Endoplasmic reticulum membrane</location>
        <topology evidence="2 10">Single-pass type I membrane protein</topology>
    </subcellularLocation>
</comment>
<name>A0A1E4T6K2_9ASCO</name>
<evidence type="ECO:0000256" key="3">
    <source>
        <dbReference type="ARBA" id="ARBA00004922"/>
    </source>
</evidence>
<dbReference type="PANTHER" id="PTHR21049">
    <property type="entry name" value="RIBOPHORIN I"/>
    <property type="match status" value="1"/>
</dbReference>
<dbReference type="GO" id="GO:0008250">
    <property type="term" value="C:oligosaccharyltransferase complex"/>
    <property type="evidence" value="ECO:0007669"/>
    <property type="project" value="UniProtKB-UniRule"/>
</dbReference>
<sequence>MRSVSIYCILAYLLVAVSALTPEKVWENVRYDRTLDLQKSYAKERHVITAKNIAAVPISEYYFSIPAQSLKDISLFIAFSGSSKDDSSLLQADEIVVPQGESDSDLTYYKLQLPYPIAPKSQITLTASYITTKQLSPLPKKADMGAEQTLIVQTHKLPLSCYDTSSYVLRVAGADSAQELPLEVPQGFTSQDLKPTVKDSTLLYGPYSSVIESYTKLPMALLYSKQLPLPVVHSLKRDFWVSHWSSALQLEEYYELTNAAVALNKGFSRVDWMSGRYHMRQNPVLTNIPIRLPEVETSEIYFTDKVGNVSTSLILDKELILKPRYPIFGDWNYNFTIGWTNKLADFVKSSDDVHILKVPLLDGLTDATYENVSLSIRLPEGSKIIDVQVPFDHNGMTIEQDFSYLDLTTGHTKVTLEFNNLVDEMKGLEVLVKYEYGTFDMLKKPLSTAGYVFVALIALYALRKVDIAIQPPKAVESNVLSNKK</sequence>
<dbReference type="PANTHER" id="PTHR21049:SF0">
    <property type="entry name" value="DOLICHYL-DIPHOSPHOOLIGOSACCHARIDE--PROTEIN GLYCOSYLTRANSFERASE SUBUNIT 1"/>
    <property type="match status" value="1"/>
</dbReference>
<comment type="similarity">
    <text evidence="4 10">Belongs to the OST1 family.</text>
</comment>
<dbReference type="GO" id="GO:0018279">
    <property type="term" value="P:protein N-linked glycosylation via asparagine"/>
    <property type="evidence" value="ECO:0007669"/>
    <property type="project" value="TreeGrafter"/>
</dbReference>
<evidence type="ECO:0000313" key="11">
    <source>
        <dbReference type="EMBL" id="ODV87386.1"/>
    </source>
</evidence>
<organism evidence="11 12">
    <name type="scientific">[Candida] arabinofermentans NRRL YB-2248</name>
    <dbReference type="NCBI Taxonomy" id="983967"/>
    <lineage>
        <taxon>Eukaryota</taxon>
        <taxon>Fungi</taxon>
        <taxon>Dikarya</taxon>
        <taxon>Ascomycota</taxon>
        <taxon>Saccharomycotina</taxon>
        <taxon>Pichiomycetes</taxon>
        <taxon>Pichiales</taxon>
        <taxon>Pichiaceae</taxon>
        <taxon>Ogataea</taxon>
        <taxon>Ogataea/Candida clade</taxon>
    </lineage>
</organism>
<accession>A0A1E4T6K2</accession>
<dbReference type="EMBL" id="KV453848">
    <property type="protein sequence ID" value="ODV87386.1"/>
    <property type="molecule type" value="Genomic_DNA"/>
</dbReference>
<reference evidence="12" key="1">
    <citation type="submission" date="2016-04" db="EMBL/GenBank/DDBJ databases">
        <title>Comparative genomics of biotechnologically important yeasts.</title>
        <authorList>
            <consortium name="DOE Joint Genome Institute"/>
            <person name="Riley R."/>
            <person name="Haridas S."/>
            <person name="Wolfe K.H."/>
            <person name="Lopes M.R."/>
            <person name="Hittinger C.T."/>
            <person name="Goker M."/>
            <person name="Salamov A."/>
            <person name="Wisecaver J."/>
            <person name="Long T.M."/>
            <person name="Aerts A.L."/>
            <person name="Barry K."/>
            <person name="Choi C."/>
            <person name="Clum A."/>
            <person name="Coughlan A.Y."/>
            <person name="Deshpande S."/>
            <person name="Douglass A.P."/>
            <person name="Hanson S.J."/>
            <person name="Klenk H.-P."/>
            <person name="Labutti K."/>
            <person name="Lapidus A."/>
            <person name="Lindquist E."/>
            <person name="Lipzen A."/>
            <person name="Meier-Kolthoff J.P."/>
            <person name="Ohm R.A."/>
            <person name="Otillar R.P."/>
            <person name="Pangilinan J."/>
            <person name="Peng Y."/>
            <person name="Rokas A."/>
            <person name="Rosa C.A."/>
            <person name="Scheuner C."/>
            <person name="Sibirny A.A."/>
            <person name="Slot J.C."/>
            <person name="Stielow J.B."/>
            <person name="Sun H."/>
            <person name="Kurtzman C.P."/>
            <person name="Blackwell M."/>
            <person name="Grigoriev I.V."/>
            <person name="Jeffries T.W."/>
        </authorList>
    </citation>
    <scope>NUCLEOTIDE SEQUENCE [LARGE SCALE GENOMIC DNA]</scope>
    <source>
        <strain evidence="12">NRRL YB-2248</strain>
    </source>
</reference>
<keyword evidence="5" id="KW-0812">Transmembrane</keyword>
<dbReference type="UniPathway" id="UPA00378"/>